<dbReference type="GO" id="GO:0003735">
    <property type="term" value="F:structural constituent of ribosome"/>
    <property type="evidence" value="ECO:0007669"/>
    <property type="project" value="InterPro"/>
</dbReference>
<keyword evidence="4" id="KW-0934">Plastid</keyword>
<comment type="similarity">
    <text evidence="1">Belongs to the bacterial ribosomal protein bL34 family.</text>
</comment>
<protein>
    <submittedName>
        <fullName evidence="4">50S ribosomal protein L34</fullName>
    </submittedName>
</protein>
<keyword evidence="3" id="KW-0687">Ribonucleoprotein</keyword>
<dbReference type="GO" id="GO:0006412">
    <property type="term" value="P:translation"/>
    <property type="evidence" value="ECO:0007669"/>
    <property type="project" value="InterPro"/>
</dbReference>
<dbReference type="GO" id="GO:1990904">
    <property type="term" value="C:ribonucleoprotein complex"/>
    <property type="evidence" value="ECO:0007669"/>
    <property type="project" value="UniProtKB-KW"/>
</dbReference>
<dbReference type="NCBIfam" id="TIGR01030">
    <property type="entry name" value="rpmH_bact"/>
    <property type="match status" value="1"/>
</dbReference>
<dbReference type="RefSeq" id="YP_009122298.1">
    <property type="nucleotide sequence ID" value="NC_026523.1"/>
</dbReference>
<sequence length="43" mass="5193">MMKTVSKLRKKRKNGFLVRMETKAGQKVIALRRKKKRQRLITH</sequence>
<accession>A0A0B5W615</accession>
<evidence type="ECO:0000256" key="2">
    <source>
        <dbReference type="ARBA" id="ARBA00022980"/>
    </source>
</evidence>
<evidence type="ECO:0000313" key="4">
    <source>
        <dbReference type="EMBL" id="AJH66056.1"/>
    </source>
</evidence>
<dbReference type="EMBL" id="KP308097">
    <property type="protein sequence ID" value="AJH66056.1"/>
    <property type="molecule type" value="Genomic_DNA"/>
</dbReference>
<reference evidence="4" key="1">
    <citation type="journal article" date="2015" name="J. Phycol.">
        <title>The Choreocolax polysiphoniae plastid forces a reevaluation of the evolutionary pathways to parasitism in red algae.</title>
        <authorList>
            <person name="Salomaki E.D."/>
            <person name="Nickles K.R."/>
            <person name="Lane C.E."/>
        </authorList>
    </citation>
    <scope>NUCLEOTIDE SEQUENCE</scope>
</reference>
<dbReference type="AlphaFoldDB" id="A0A0B5W615"/>
<dbReference type="Pfam" id="PF00468">
    <property type="entry name" value="Ribosomal_L34"/>
    <property type="match status" value="1"/>
</dbReference>
<keyword evidence="2 4" id="KW-0689">Ribosomal protein</keyword>
<name>A0A0B5W615_9FLOR</name>
<gene>
    <name evidence="4" type="primary">rpl34</name>
</gene>
<dbReference type="Gene3D" id="1.10.287.3980">
    <property type="match status" value="1"/>
</dbReference>
<geneLocation type="plastid" evidence="4"/>
<dbReference type="GeneID" id="23629630"/>
<evidence type="ECO:0000256" key="3">
    <source>
        <dbReference type="ARBA" id="ARBA00023274"/>
    </source>
</evidence>
<dbReference type="GO" id="GO:0005840">
    <property type="term" value="C:ribosome"/>
    <property type="evidence" value="ECO:0007669"/>
    <property type="project" value="UniProtKB-KW"/>
</dbReference>
<proteinExistence type="inferred from homology"/>
<evidence type="ECO:0000256" key="1">
    <source>
        <dbReference type="ARBA" id="ARBA00010111"/>
    </source>
</evidence>
<dbReference type="InterPro" id="IPR000271">
    <property type="entry name" value="Ribosomal_bL34"/>
</dbReference>
<organism evidence="4">
    <name type="scientific">Vertebrata lanosa</name>
    <dbReference type="NCBI Taxonomy" id="1261582"/>
    <lineage>
        <taxon>Eukaryota</taxon>
        <taxon>Rhodophyta</taxon>
        <taxon>Florideophyceae</taxon>
        <taxon>Rhodymeniophycidae</taxon>
        <taxon>Ceramiales</taxon>
        <taxon>Rhodomelaceae</taxon>
        <taxon>Polysiphonioideae</taxon>
        <taxon>Vertebrata</taxon>
    </lineage>
</organism>